<feature type="region of interest" description="Disordered" evidence="1">
    <location>
        <begin position="85"/>
        <end position="117"/>
    </location>
</feature>
<dbReference type="InterPro" id="IPR021880">
    <property type="entry name" value="DUF3489"/>
</dbReference>
<dbReference type="EMBL" id="JACLAW010000002">
    <property type="protein sequence ID" value="MBC2664301.1"/>
    <property type="molecule type" value="Genomic_DNA"/>
</dbReference>
<feature type="compositionally biased region" description="Low complexity" evidence="1">
    <location>
        <begin position="85"/>
        <end position="104"/>
    </location>
</feature>
<evidence type="ECO:0000313" key="3">
    <source>
        <dbReference type="Proteomes" id="UP000566813"/>
    </source>
</evidence>
<name>A0A7X1KK94_9SPHN</name>
<dbReference type="AlphaFoldDB" id="A0A7X1KK94"/>
<proteinExistence type="predicted"/>
<evidence type="ECO:0000313" key="2">
    <source>
        <dbReference type="EMBL" id="MBC2664301.1"/>
    </source>
</evidence>
<dbReference type="Pfam" id="PF11994">
    <property type="entry name" value="DUF3489"/>
    <property type="match status" value="1"/>
</dbReference>
<keyword evidence="3" id="KW-1185">Reference proteome</keyword>
<dbReference type="Proteomes" id="UP000566813">
    <property type="component" value="Unassembled WGS sequence"/>
</dbReference>
<evidence type="ECO:0000256" key="1">
    <source>
        <dbReference type="SAM" id="MobiDB-lite"/>
    </source>
</evidence>
<dbReference type="RefSeq" id="WP_185662569.1">
    <property type="nucleotide sequence ID" value="NZ_JACLAW010000002.1"/>
</dbReference>
<sequence>MTRTTPLSDLQLILLSHAAKTSGGSVFPLPDSVTDRPRAHKELAALLGHGLVAETETSNPAASWREDGDLHFGLVITQQGNAAIGLGADDADAPDSPTGDTPPAEDTEKPAAAPRAVRDGSKIANVLALLQRAGGATLADLTEATGWLPHTTRAALTGLKKKGHVIAKGKRDDATCYSIAGER</sequence>
<comment type="caution">
    <text evidence="2">The sequence shown here is derived from an EMBL/GenBank/DDBJ whole genome shotgun (WGS) entry which is preliminary data.</text>
</comment>
<gene>
    <name evidence="2" type="ORF">H7F51_02080</name>
</gene>
<accession>A0A7X1KK94</accession>
<protein>
    <submittedName>
        <fullName evidence="2">DUF3489 domain-containing protein</fullName>
    </submittedName>
</protein>
<reference evidence="2 3" key="1">
    <citation type="submission" date="2020-08" db="EMBL/GenBank/DDBJ databases">
        <title>The genome sequence of type strain Novosphingobium flavum NBRC 111647.</title>
        <authorList>
            <person name="Liu Y."/>
        </authorList>
    </citation>
    <scope>NUCLEOTIDE SEQUENCE [LARGE SCALE GENOMIC DNA]</scope>
    <source>
        <strain evidence="2 3">NBRC 111647</strain>
    </source>
</reference>
<dbReference type="SUPFAM" id="SSF46785">
    <property type="entry name" value="Winged helix' DNA-binding domain"/>
    <property type="match status" value="1"/>
</dbReference>
<dbReference type="InterPro" id="IPR036390">
    <property type="entry name" value="WH_DNA-bd_sf"/>
</dbReference>
<organism evidence="2 3">
    <name type="scientific">Novosphingobium flavum</name>
    <dbReference type="NCBI Taxonomy" id="1778672"/>
    <lineage>
        <taxon>Bacteria</taxon>
        <taxon>Pseudomonadati</taxon>
        <taxon>Pseudomonadota</taxon>
        <taxon>Alphaproteobacteria</taxon>
        <taxon>Sphingomonadales</taxon>
        <taxon>Sphingomonadaceae</taxon>
        <taxon>Novosphingobium</taxon>
    </lineage>
</organism>